<dbReference type="SUPFAM" id="SSF51126">
    <property type="entry name" value="Pectin lyase-like"/>
    <property type="match status" value="1"/>
</dbReference>
<evidence type="ECO:0000313" key="3">
    <source>
        <dbReference type="EMBL" id="SDX23135.1"/>
    </source>
</evidence>
<feature type="transmembrane region" description="Helical" evidence="2">
    <location>
        <begin position="12"/>
        <end position="32"/>
    </location>
</feature>
<feature type="compositionally biased region" description="Low complexity" evidence="1">
    <location>
        <begin position="56"/>
        <end position="67"/>
    </location>
</feature>
<dbReference type="InterPro" id="IPR011050">
    <property type="entry name" value="Pectin_lyase_fold/virulence"/>
</dbReference>
<keyword evidence="2" id="KW-1133">Transmembrane helix</keyword>
<gene>
    <name evidence="3" type="ORF">SAMN05443574_12035</name>
</gene>
<protein>
    <submittedName>
        <fullName evidence="3">Uncharacterized protein</fullName>
    </submittedName>
</protein>
<evidence type="ECO:0000256" key="1">
    <source>
        <dbReference type="SAM" id="MobiDB-lite"/>
    </source>
</evidence>
<reference evidence="3 4" key="1">
    <citation type="submission" date="2016-10" db="EMBL/GenBank/DDBJ databases">
        <authorList>
            <person name="de Groot N.N."/>
        </authorList>
    </citation>
    <scope>NUCLEOTIDE SEQUENCE [LARGE SCALE GENOMIC DNA]</scope>
    <source>
        <strain evidence="3 4">DSM 3756</strain>
    </source>
</reference>
<organism evidence="3 4">
    <name type="scientific">Haloarcula vallismortis</name>
    <name type="common">Halobacterium vallismortis</name>
    <dbReference type="NCBI Taxonomy" id="28442"/>
    <lineage>
        <taxon>Archaea</taxon>
        <taxon>Methanobacteriati</taxon>
        <taxon>Methanobacteriota</taxon>
        <taxon>Stenosarchaea group</taxon>
        <taxon>Halobacteria</taxon>
        <taxon>Halobacteriales</taxon>
        <taxon>Haloarculaceae</taxon>
        <taxon>Haloarcula</taxon>
    </lineage>
</organism>
<dbReference type="RefSeq" id="WP_004516347.1">
    <property type="nucleotide sequence ID" value="NZ_FNOF01000020.1"/>
</dbReference>
<name>A0A1H3A0I9_HALVA</name>
<dbReference type="EMBL" id="FNOF01000020">
    <property type="protein sequence ID" value="SDX23135.1"/>
    <property type="molecule type" value="Genomic_DNA"/>
</dbReference>
<keyword evidence="2" id="KW-0812">Transmembrane</keyword>
<accession>A0A1H3A0I9</accession>
<feature type="compositionally biased region" description="Polar residues" evidence="1">
    <location>
        <begin position="40"/>
        <end position="55"/>
    </location>
</feature>
<feature type="region of interest" description="Disordered" evidence="1">
    <location>
        <begin position="39"/>
        <end position="88"/>
    </location>
</feature>
<evidence type="ECO:0000256" key="2">
    <source>
        <dbReference type="SAM" id="Phobius"/>
    </source>
</evidence>
<dbReference type="AlphaFoldDB" id="A0A1H3A0I9"/>
<sequence length="152" mass="15495">MTASSGVLSRRRLIALVGGVVTAISGVLYRWLPGVDTGDGDTSNETTGSAGASVQPTATPTGPTAEPNVPRDAESIGGYGSESNLNGPSLAAARRNLQAIRDAAEAAGKGGTIYVPEGEYYFGDEDSGFSPYVEFGEAGPPGVSIFVKRPTN</sequence>
<keyword evidence="2" id="KW-0472">Membrane</keyword>
<proteinExistence type="predicted"/>
<evidence type="ECO:0000313" key="4">
    <source>
        <dbReference type="Proteomes" id="UP000182573"/>
    </source>
</evidence>
<dbReference type="Proteomes" id="UP000182573">
    <property type="component" value="Unassembled WGS sequence"/>
</dbReference>